<dbReference type="GO" id="GO:0002181">
    <property type="term" value="P:cytoplasmic translation"/>
    <property type="evidence" value="ECO:0007669"/>
    <property type="project" value="TreeGrafter"/>
</dbReference>
<dbReference type="AlphaFoldDB" id="A0A8S3Z0Y0"/>
<evidence type="ECO:0000313" key="1">
    <source>
        <dbReference type="EMBL" id="CAG5121190.1"/>
    </source>
</evidence>
<dbReference type="GO" id="GO:0003735">
    <property type="term" value="F:structural constituent of ribosome"/>
    <property type="evidence" value="ECO:0007669"/>
    <property type="project" value="InterPro"/>
</dbReference>
<dbReference type="Gene3D" id="4.10.830.10">
    <property type="entry name" value="30s Ribosomal Protein S14, Chain N"/>
    <property type="match status" value="1"/>
</dbReference>
<dbReference type="Proteomes" id="UP000678393">
    <property type="component" value="Unassembled WGS sequence"/>
</dbReference>
<evidence type="ECO:0000313" key="2">
    <source>
        <dbReference type="Proteomes" id="UP000678393"/>
    </source>
</evidence>
<organism evidence="1 2">
    <name type="scientific">Candidula unifasciata</name>
    <dbReference type="NCBI Taxonomy" id="100452"/>
    <lineage>
        <taxon>Eukaryota</taxon>
        <taxon>Metazoa</taxon>
        <taxon>Spiralia</taxon>
        <taxon>Lophotrochozoa</taxon>
        <taxon>Mollusca</taxon>
        <taxon>Gastropoda</taxon>
        <taxon>Heterobranchia</taxon>
        <taxon>Euthyneura</taxon>
        <taxon>Panpulmonata</taxon>
        <taxon>Eupulmonata</taxon>
        <taxon>Stylommatophora</taxon>
        <taxon>Helicina</taxon>
        <taxon>Helicoidea</taxon>
        <taxon>Geomitridae</taxon>
        <taxon>Candidula</taxon>
    </lineage>
</organism>
<dbReference type="InterPro" id="IPR043140">
    <property type="entry name" value="Ribosomal_uS14_sf"/>
</dbReference>
<dbReference type="GO" id="GO:0022627">
    <property type="term" value="C:cytosolic small ribosomal subunit"/>
    <property type="evidence" value="ECO:0007669"/>
    <property type="project" value="TreeGrafter"/>
</dbReference>
<keyword evidence="2" id="KW-1185">Reference proteome</keyword>
<dbReference type="OrthoDB" id="10252683at2759"/>
<protein>
    <recommendedName>
        <fullName evidence="3">40S ribosomal protein S29</fullName>
    </recommendedName>
</protein>
<comment type="caution">
    <text evidence="1">The sequence shown here is derived from an EMBL/GenBank/DDBJ whole genome shotgun (WGS) entry which is preliminary data.</text>
</comment>
<dbReference type="PANTHER" id="PTHR12010:SF2">
    <property type="entry name" value="40S RIBOSOMAL PROTEIN S29"/>
    <property type="match status" value="1"/>
</dbReference>
<reference evidence="1" key="1">
    <citation type="submission" date="2021-04" db="EMBL/GenBank/DDBJ databases">
        <authorList>
            <consortium name="Molecular Ecology Group"/>
        </authorList>
    </citation>
    <scope>NUCLEOTIDE SEQUENCE</scope>
</reference>
<sequence length="54" mass="6286">MGFATTWYSHPHRFRPGCRCSHAEKYGLNICRHCFRQYSDDTGFKKLSLDVCAS</sequence>
<proteinExistence type="predicted"/>
<accession>A0A8S3Z0Y0</accession>
<dbReference type="EMBL" id="CAJHNH020001035">
    <property type="protein sequence ID" value="CAG5121190.1"/>
    <property type="molecule type" value="Genomic_DNA"/>
</dbReference>
<name>A0A8S3Z0Y0_9EUPU</name>
<dbReference type="PANTHER" id="PTHR12010">
    <property type="entry name" value="40S RIBOSOMAL PROTEIN S29"/>
    <property type="match status" value="1"/>
</dbReference>
<gene>
    <name evidence="1" type="ORF">CUNI_LOCUS6748</name>
</gene>
<evidence type="ECO:0008006" key="3">
    <source>
        <dbReference type="Google" id="ProtNLM"/>
    </source>
</evidence>
<dbReference type="InterPro" id="IPR039744">
    <property type="entry name" value="RIbosomal_uS14_euk_arc"/>
</dbReference>
<dbReference type="GO" id="GO:0008270">
    <property type="term" value="F:zinc ion binding"/>
    <property type="evidence" value="ECO:0007669"/>
    <property type="project" value="InterPro"/>
</dbReference>